<dbReference type="RefSeq" id="WP_193498029.1">
    <property type="nucleotide sequence ID" value="NZ_CP063169.1"/>
</dbReference>
<accession>A0A7M1SUV7</accession>
<name>A0A7M1SUV7_9MICO</name>
<protein>
    <recommendedName>
        <fullName evidence="1">Schlafen AlbA-2 domain-containing protein</fullName>
    </recommendedName>
</protein>
<dbReference type="AlphaFoldDB" id="A0A7M1SUV7"/>
<evidence type="ECO:0000313" key="2">
    <source>
        <dbReference type="EMBL" id="QOR71366.1"/>
    </source>
</evidence>
<evidence type="ECO:0000259" key="1">
    <source>
        <dbReference type="Pfam" id="PF04326"/>
    </source>
</evidence>
<feature type="domain" description="Schlafen AlbA-2" evidence="1">
    <location>
        <begin position="16"/>
        <end position="122"/>
    </location>
</feature>
<dbReference type="KEGG" id="halt:IM660_03440"/>
<organism evidence="2 3">
    <name type="scientific">Ruania alkalisoli</name>
    <dbReference type="NCBI Taxonomy" id="2779775"/>
    <lineage>
        <taxon>Bacteria</taxon>
        <taxon>Bacillati</taxon>
        <taxon>Actinomycetota</taxon>
        <taxon>Actinomycetes</taxon>
        <taxon>Micrococcales</taxon>
        <taxon>Ruaniaceae</taxon>
        <taxon>Ruania</taxon>
    </lineage>
</organism>
<keyword evidence="3" id="KW-1185">Reference proteome</keyword>
<gene>
    <name evidence="2" type="ORF">IM660_03440</name>
</gene>
<dbReference type="Proteomes" id="UP000593758">
    <property type="component" value="Chromosome"/>
</dbReference>
<dbReference type="EMBL" id="CP063169">
    <property type="protein sequence ID" value="QOR71366.1"/>
    <property type="molecule type" value="Genomic_DNA"/>
</dbReference>
<evidence type="ECO:0000313" key="3">
    <source>
        <dbReference type="Proteomes" id="UP000593758"/>
    </source>
</evidence>
<dbReference type="Pfam" id="PF04326">
    <property type="entry name" value="SLFN_AlbA_2"/>
    <property type="match status" value="1"/>
</dbReference>
<proteinExistence type="predicted"/>
<dbReference type="Gene3D" id="3.30.950.30">
    <property type="entry name" value="Schlafen, AAA domain"/>
    <property type="match status" value="1"/>
</dbReference>
<dbReference type="InterPro" id="IPR007421">
    <property type="entry name" value="Schlafen_AlbA_2_dom"/>
</dbReference>
<dbReference type="InterPro" id="IPR038461">
    <property type="entry name" value="Schlafen_AlbA_2_dom_sf"/>
</dbReference>
<reference evidence="2 3" key="1">
    <citation type="submission" date="2020-10" db="EMBL/GenBank/DDBJ databases">
        <title>Haloactinobacterium sp. RN3S43, a bacterium isolated from saline soil.</title>
        <authorList>
            <person name="Sun J.-Q."/>
        </authorList>
    </citation>
    <scope>NUCLEOTIDE SEQUENCE [LARGE SCALE GENOMIC DNA]</scope>
    <source>
        <strain evidence="2 3">RN3S43</strain>
    </source>
</reference>
<sequence length="448" mass="49189">MVTQQDIEDSLRLGRESRSFEVKGSGSITDKQYIARVARAVMAMGNLRDGGQVCLGIDDGHIAAMKPGLPPAQVAEWTDYDNVSDQLARYCDPPVSFHLHHFTLSSDAEVVVLDAEEFDIDLHICKKDYPGVLQAGQTYVRPRGKPQSSQVPSLVDMRDLHNLAIDRGVREYFRRSQYASAPSTLSTLLSPEQQDTAAFDAEASEAWAAPSSIDDPVGDVLASGIVTSAFTDITVRPGPYDTGRISPSQLEDFAGTQAVRLRGWPVPMFSNRDPVAHHGNWIAQDLQAEIIPHLEAWRLFTSGQFLHRRVIATDLRDAAELKAEAPEATGAVAVWDILLYLVEVAELGARYATALGAETVAIDVSLQNIAGRELISGSWDRELHGRYITHAEVLTARVVHPAPALLATPRAIGVDLAQQILRKFGLDLPDKILMEWQDSTLDKSSRLR</sequence>